<reference evidence="3" key="1">
    <citation type="journal article" date="2011" name="Nat. Genet.">
        <title>The Arabidopsis lyrata genome sequence and the basis of rapid genome size change.</title>
        <authorList>
            <person name="Hu T.T."/>
            <person name="Pattyn P."/>
            <person name="Bakker E.G."/>
            <person name="Cao J."/>
            <person name="Cheng J.-F."/>
            <person name="Clark R.M."/>
            <person name="Fahlgren N."/>
            <person name="Fawcett J.A."/>
            <person name="Grimwood J."/>
            <person name="Gundlach H."/>
            <person name="Haberer G."/>
            <person name="Hollister J.D."/>
            <person name="Ossowski S."/>
            <person name="Ottilar R.P."/>
            <person name="Salamov A.A."/>
            <person name="Schneeberger K."/>
            <person name="Spannagl M."/>
            <person name="Wang X."/>
            <person name="Yang L."/>
            <person name="Nasrallah M.E."/>
            <person name="Bergelson J."/>
            <person name="Carrington J.C."/>
            <person name="Gaut B.S."/>
            <person name="Schmutz J."/>
            <person name="Mayer K.F.X."/>
            <person name="Van de Peer Y."/>
            <person name="Grigoriev I.V."/>
            <person name="Nordborg M."/>
            <person name="Weigel D."/>
            <person name="Guo Y.-L."/>
        </authorList>
    </citation>
    <scope>NUCLEOTIDE SEQUENCE [LARGE SCALE GENOMIC DNA]</scope>
    <source>
        <strain evidence="3">cv. MN47</strain>
    </source>
</reference>
<dbReference type="Gramene" id="scaffold_500164.1">
    <property type="protein sequence ID" value="scaffold_500164.1"/>
    <property type="gene ID" value="scaffold_500164.1"/>
</dbReference>
<evidence type="ECO:0000259" key="1">
    <source>
        <dbReference type="Pfam" id="PF00646"/>
    </source>
</evidence>
<dbReference type="EMBL" id="GL348717">
    <property type="protein sequence ID" value="EFH53070.1"/>
    <property type="molecule type" value="Genomic_DNA"/>
</dbReference>
<dbReference type="HOGENOM" id="CLU_2530549_0_0_1"/>
<dbReference type="InterPro" id="IPR036047">
    <property type="entry name" value="F-box-like_dom_sf"/>
</dbReference>
<evidence type="ECO:0000313" key="3">
    <source>
        <dbReference type="Proteomes" id="UP000008694"/>
    </source>
</evidence>
<dbReference type="Proteomes" id="UP000008694">
    <property type="component" value="Unassembled WGS sequence"/>
</dbReference>
<name>D7LQ19_ARALL</name>
<sequence>MGDSVSESSPFDSLPVDCISNIISFTSPLDACIVTSVSKTFESRPSQISYGKSFFRQSLNLWFIHRQFSCQTRNSIALSDTILF</sequence>
<evidence type="ECO:0000313" key="2">
    <source>
        <dbReference type="EMBL" id="EFH53070.1"/>
    </source>
</evidence>
<organism evidence="3">
    <name type="scientific">Arabidopsis lyrata subsp. lyrata</name>
    <name type="common">Lyre-leaved rock-cress</name>
    <dbReference type="NCBI Taxonomy" id="81972"/>
    <lineage>
        <taxon>Eukaryota</taxon>
        <taxon>Viridiplantae</taxon>
        <taxon>Streptophyta</taxon>
        <taxon>Embryophyta</taxon>
        <taxon>Tracheophyta</taxon>
        <taxon>Spermatophyta</taxon>
        <taxon>Magnoliopsida</taxon>
        <taxon>eudicotyledons</taxon>
        <taxon>Gunneridae</taxon>
        <taxon>Pentapetalae</taxon>
        <taxon>rosids</taxon>
        <taxon>malvids</taxon>
        <taxon>Brassicales</taxon>
        <taxon>Brassicaceae</taxon>
        <taxon>Camelineae</taxon>
        <taxon>Arabidopsis</taxon>
    </lineage>
</organism>
<proteinExistence type="predicted"/>
<dbReference type="Pfam" id="PF00646">
    <property type="entry name" value="F-box"/>
    <property type="match status" value="1"/>
</dbReference>
<accession>D7LQ19</accession>
<dbReference type="InterPro" id="IPR001810">
    <property type="entry name" value="F-box_dom"/>
</dbReference>
<feature type="domain" description="F-box" evidence="1">
    <location>
        <begin position="11"/>
        <end position="43"/>
    </location>
</feature>
<protein>
    <recommendedName>
        <fullName evidence="1">F-box domain-containing protein</fullName>
    </recommendedName>
</protein>
<dbReference type="AlphaFoldDB" id="D7LQ19"/>
<gene>
    <name evidence="2" type="ORF">ARALYDRAFT_904460</name>
</gene>
<dbReference type="SUPFAM" id="SSF81383">
    <property type="entry name" value="F-box domain"/>
    <property type="match status" value="1"/>
</dbReference>
<keyword evidence="3" id="KW-1185">Reference proteome</keyword>